<name>A0A916N5G6_9BACT</name>
<dbReference type="GO" id="GO:0016787">
    <property type="term" value="F:hydrolase activity"/>
    <property type="evidence" value="ECO:0007669"/>
    <property type="project" value="InterPro"/>
</dbReference>
<accession>A0A916N5G6</accession>
<dbReference type="InterPro" id="IPR029058">
    <property type="entry name" value="AB_hydrolase_fold"/>
</dbReference>
<protein>
    <recommendedName>
        <fullName evidence="1">Alpha/beta hydrolase fold-5 domain-containing protein</fullName>
    </recommendedName>
</protein>
<dbReference type="InterPro" id="IPR029059">
    <property type="entry name" value="AB_hydrolase_5"/>
</dbReference>
<proteinExistence type="predicted"/>
<organism evidence="2 3">
    <name type="scientific">Dyadobacter helix</name>
    <dbReference type="NCBI Taxonomy" id="2822344"/>
    <lineage>
        <taxon>Bacteria</taxon>
        <taxon>Pseudomonadati</taxon>
        <taxon>Bacteroidota</taxon>
        <taxon>Cytophagia</taxon>
        <taxon>Cytophagales</taxon>
        <taxon>Spirosomataceae</taxon>
        <taxon>Dyadobacter</taxon>
    </lineage>
</organism>
<dbReference type="Pfam" id="PF12695">
    <property type="entry name" value="Abhydrolase_5"/>
    <property type="match status" value="1"/>
</dbReference>
<reference evidence="2" key="1">
    <citation type="submission" date="2021-04" db="EMBL/GenBank/DDBJ databases">
        <authorList>
            <person name="Rodrigo-Torres L."/>
            <person name="Arahal R. D."/>
            <person name="Lucena T."/>
        </authorList>
    </citation>
    <scope>NUCLEOTIDE SEQUENCE</scope>
    <source>
        <strain evidence="2">CECT 9275</strain>
    </source>
</reference>
<comment type="caution">
    <text evidence="2">The sequence shown here is derived from an EMBL/GenBank/DDBJ whole genome shotgun (WGS) entry which is preliminary data.</text>
</comment>
<gene>
    <name evidence="2" type="ORF">DYBT9275_01952</name>
</gene>
<dbReference type="Gene3D" id="3.40.50.1820">
    <property type="entry name" value="alpha/beta hydrolase"/>
    <property type="match status" value="1"/>
</dbReference>
<dbReference type="SUPFAM" id="SSF53474">
    <property type="entry name" value="alpha/beta-Hydrolases"/>
    <property type="match status" value="1"/>
</dbReference>
<evidence type="ECO:0000313" key="2">
    <source>
        <dbReference type="EMBL" id="CAG4998200.1"/>
    </source>
</evidence>
<feature type="domain" description="Alpha/beta hydrolase fold-5" evidence="1">
    <location>
        <begin position="66"/>
        <end position="229"/>
    </location>
</feature>
<sequence length="241" mass="26998">MKKHILIRYLRFAWVSAGLLFICWLVYSMQVHDVDSKLLNSDSGIKVEQSKNLLSFSPKTSFKKVFIFYPGALVDPYAYVPLCRKIAETGIQSIIVKMPLRLANRGYLLPKELGLLADPEKEYILSGHSQGAKMAARFVYENPGMVDKLVLMGTTHPKETDMSAIAIPVMKIYGLNDGVASPEDVVTNKTLLPATTRYVPIPGANHSQFGYYGFQLGDHAAMISRDKQQQIILQNILDFIQ</sequence>
<evidence type="ECO:0000259" key="1">
    <source>
        <dbReference type="Pfam" id="PF12695"/>
    </source>
</evidence>
<evidence type="ECO:0000313" key="3">
    <source>
        <dbReference type="Proteomes" id="UP000680038"/>
    </source>
</evidence>
<keyword evidence="3" id="KW-1185">Reference proteome</keyword>
<dbReference type="RefSeq" id="WP_215238636.1">
    <property type="nucleotide sequence ID" value="NZ_CAJRAF010000002.1"/>
</dbReference>
<dbReference type="AlphaFoldDB" id="A0A916N5G6"/>
<dbReference type="Proteomes" id="UP000680038">
    <property type="component" value="Unassembled WGS sequence"/>
</dbReference>
<dbReference type="EMBL" id="CAJRAF010000002">
    <property type="protein sequence ID" value="CAG4998200.1"/>
    <property type="molecule type" value="Genomic_DNA"/>
</dbReference>